<evidence type="ECO:0000313" key="2">
    <source>
        <dbReference type="RefSeq" id="XP_033178158.1"/>
    </source>
</evidence>
<accession>A0A6P8L8T2</accession>
<name>A0A6P8L8T2_BOMIM</name>
<protein>
    <submittedName>
        <fullName evidence="2">Uncharacterized protein LOC117152000</fullName>
    </submittedName>
</protein>
<evidence type="ECO:0000313" key="1">
    <source>
        <dbReference type="Proteomes" id="UP000515180"/>
    </source>
</evidence>
<keyword evidence="1" id="KW-1185">Reference proteome</keyword>
<organism evidence="1 2">
    <name type="scientific">Bombus impatiens</name>
    <name type="common">Bumblebee</name>
    <dbReference type="NCBI Taxonomy" id="132113"/>
    <lineage>
        <taxon>Eukaryota</taxon>
        <taxon>Metazoa</taxon>
        <taxon>Ecdysozoa</taxon>
        <taxon>Arthropoda</taxon>
        <taxon>Hexapoda</taxon>
        <taxon>Insecta</taxon>
        <taxon>Pterygota</taxon>
        <taxon>Neoptera</taxon>
        <taxon>Endopterygota</taxon>
        <taxon>Hymenoptera</taxon>
        <taxon>Apocrita</taxon>
        <taxon>Aculeata</taxon>
        <taxon>Apoidea</taxon>
        <taxon>Anthophila</taxon>
        <taxon>Apidae</taxon>
        <taxon>Bombus</taxon>
        <taxon>Pyrobombus</taxon>
    </lineage>
</organism>
<dbReference type="GeneID" id="117152000"/>
<reference evidence="2" key="1">
    <citation type="submission" date="2025-08" db="UniProtKB">
        <authorList>
            <consortium name="RefSeq"/>
        </authorList>
    </citation>
    <scope>IDENTIFICATION</scope>
</reference>
<dbReference type="Proteomes" id="UP000515180">
    <property type="component" value="Unplaced"/>
</dbReference>
<sequence>MREFTRTIQILHHAVKCRSMWRRKGHEFEQFFSIHVCNRRFLLLSEIRKYAIIARILNSKFCDYVDVETILFLETEILDVPNLEKDNENERDRETESRSVRKCNGMMVL</sequence>
<dbReference type="RefSeq" id="XP_033178158.1">
    <property type="nucleotide sequence ID" value="XM_033322267.1"/>
</dbReference>
<dbReference type="AlphaFoldDB" id="A0A6P8L8T2"/>
<proteinExistence type="predicted"/>
<dbReference type="OrthoDB" id="10575026at2759"/>
<gene>
    <name evidence="2" type="primary">LOC117152000</name>
</gene>